<reference evidence="6 7" key="1">
    <citation type="submission" date="2018-08" db="EMBL/GenBank/DDBJ databases">
        <title>Lactobacillus suantsai sp. nov., isolated from traditional fermented suan-tsai in Taiwan.</title>
        <authorList>
            <person name="Huang C.-H."/>
        </authorList>
    </citation>
    <scope>NUCLEOTIDE SEQUENCE [LARGE SCALE GENOMIC DNA]</scope>
    <source>
        <strain evidence="6 7">BCRC 12945</strain>
    </source>
</reference>
<dbReference type="PROSITE" id="PS51257">
    <property type="entry name" value="PROKAR_LIPOPROTEIN"/>
    <property type="match status" value="1"/>
</dbReference>
<gene>
    <name evidence="6" type="ORF">DXH47_07225</name>
</gene>
<dbReference type="EMBL" id="QXIL01000012">
    <property type="protein sequence ID" value="RXI78390.1"/>
    <property type="molecule type" value="Genomic_DNA"/>
</dbReference>
<evidence type="ECO:0000256" key="2">
    <source>
        <dbReference type="ARBA" id="ARBA00010333"/>
    </source>
</evidence>
<keyword evidence="7" id="KW-1185">Reference proteome</keyword>
<evidence type="ECO:0000256" key="3">
    <source>
        <dbReference type="ARBA" id="ARBA00022729"/>
    </source>
</evidence>
<sequence length="272" mass="29585">MKRGKIWHVLALGLAVVTVGSLLTACGSKSSSSANSGYQSELKTSKTLTVGLEGTYPPYSYRKNGKLTGFEVDLTKAVAKKMGLKTKFVPTKWDSLVAGLGSSKFDVVVNNITQTPARKKQYLFSTPYVYSKYALVTAKSNTSLKTTSDVKGKKLAEGTGTDNELLAKKLGAKILPSGELSSTLDLVRQGRADATINAESALLTYKKSNNLNGLKYRVLTNKEQAPAKISALFNKKNPKLRTKFNRVLKQLRQDGTLKKLSVKYFGSDITTN</sequence>
<accession>A0A4Q0VIY9</accession>
<name>A0A4Q0VIY9_9LACO</name>
<evidence type="ECO:0000256" key="1">
    <source>
        <dbReference type="ARBA" id="ARBA00004196"/>
    </source>
</evidence>
<evidence type="ECO:0000259" key="5">
    <source>
        <dbReference type="SMART" id="SM00062"/>
    </source>
</evidence>
<keyword evidence="3" id="KW-0732">Signal</keyword>
<comment type="similarity">
    <text evidence="2 4">Belongs to the bacterial solute-binding protein 3 family.</text>
</comment>
<dbReference type="GO" id="GO:0030313">
    <property type="term" value="C:cell envelope"/>
    <property type="evidence" value="ECO:0007669"/>
    <property type="project" value="UniProtKB-SubCell"/>
</dbReference>
<evidence type="ECO:0000313" key="6">
    <source>
        <dbReference type="EMBL" id="RXI78390.1"/>
    </source>
</evidence>
<evidence type="ECO:0000313" key="7">
    <source>
        <dbReference type="Proteomes" id="UP000290602"/>
    </source>
</evidence>
<dbReference type="SMART" id="SM00062">
    <property type="entry name" value="PBPb"/>
    <property type="match status" value="1"/>
</dbReference>
<feature type="domain" description="Solute-binding protein family 3/N-terminal" evidence="5">
    <location>
        <begin position="47"/>
        <end position="268"/>
    </location>
</feature>
<comment type="caution">
    <text evidence="6">The sequence shown here is derived from an EMBL/GenBank/DDBJ whole genome shotgun (WGS) entry which is preliminary data.</text>
</comment>
<dbReference type="RefSeq" id="WP_129032685.1">
    <property type="nucleotide sequence ID" value="NZ_CP059603.1"/>
</dbReference>
<proteinExistence type="inferred from homology"/>
<dbReference type="Gene3D" id="3.40.190.10">
    <property type="entry name" value="Periplasmic binding protein-like II"/>
    <property type="match status" value="2"/>
</dbReference>
<organism evidence="6 7">
    <name type="scientific">Levilactobacillus suantsaii</name>
    <dbReference type="NCBI Taxonomy" id="2292255"/>
    <lineage>
        <taxon>Bacteria</taxon>
        <taxon>Bacillati</taxon>
        <taxon>Bacillota</taxon>
        <taxon>Bacilli</taxon>
        <taxon>Lactobacillales</taxon>
        <taxon>Lactobacillaceae</taxon>
        <taxon>Levilactobacillus</taxon>
    </lineage>
</organism>
<dbReference type="PANTHER" id="PTHR35936:SF35">
    <property type="entry name" value="L-CYSTINE-BINDING PROTEIN TCYJ"/>
    <property type="match status" value="1"/>
</dbReference>
<evidence type="ECO:0000256" key="4">
    <source>
        <dbReference type="RuleBase" id="RU003744"/>
    </source>
</evidence>
<comment type="subcellular location">
    <subcellularLocation>
        <location evidence="1">Cell envelope</location>
    </subcellularLocation>
</comment>
<dbReference type="PANTHER" id="PTHR35936">
    <property type="entry name" value="MEMBRANE-BOUND LYTIC MUREIN TRANSGLYCOSYLASE F"/>
    <property type="match status" value="1"/>
</dbReference>
<dbReference type="InterPro" id="IPR001638">
    <property type="entry name" value="Solute-binding_3/MltF_N"/>
</dbReference>
<dbReference type="Pfam" id="PF00497">
    <property type="entry name" value="SBP_bac_3"/>
    <property type="match status" value="1"/>
</dbReference>
<dbReference type="InterPro" id="IPR018313">
    <property type="entry name" value="SBP_3_CS"/>
</dbReference>
<dbReference type="PROSITE" id="PS01039">
    <property type="entry name" value="SBP_BACTERIAL_3"/>
    <property type="match status" value="1"/>
</dbReference>
<protein>
    <submittedName>
        <fullName evidence="6">Amino acid ABC transporter substrate-binding protein</fullName>
    </submittedName>
</protein>
<dbReference type="OrthoDB" id="8613538at2"/>
<dbReference type="SUPFAM" id="SSF53850">
    <property type="entry name" value="Periplasmic binding protein-like II"/>
    <property type="match status" value="1"/>
</dbReference>
<dbReference type="Proteomes" id="UP000290602">
    <property type="component" value="Unassembled WGS sequence"/>
</dbReference>
<dbReference type="AlphaFoldDB" id="A0A4Q0VIY9"/>